<reference evidence="1" key="1">
    <citation type="submission" date="2021-01" db="EMBL/GenBank/DDBJ databases">
        <title>Whole genome shotgun sequence of Virgisporangium aurantiacum NBRC 16421.</title>
        <authorList>
            <person name="Komaki H."/>
            <person name="Tamura T."/>
        </authorList>
    </citation>
    <scope>NUCLEOTIDE SEQUENCE</scope>
    <source>
        <strain evidence="1">NBRC 16421</strain>
    </source>
</reference>
<dbReference type="NCBIfam" id="TIGR04268">
    <property type="entry name" value="FxSxx-COOH"/>
    <property type="match status" value="1"/>
</dbReference>
<gene>
    <name evidence="1" type="ORF">Vau01_008240</name>
</gene>
<dbReference type="InterPro" id="IPR026334">
    <property type="entry name" value="FxSxx-COOH"/>
</dbReference>
<dbReference type="EMBL" id="BOPG01000006">
    <property type="protein sequence ID" value="GIJ53308.1"/>
    <property type="molecule type" value="Genomic_DNA"/>
</dbReference>
<evidence type="ECO:0000313" key="2">
    <source>
        <dbReference type="Proteomes" id="UP000612585"/>
    </source>
</evidence>
<dbReference type="RefSeq" id="WP_203987350.1">
    <property type="nucleotide sequence ID" value="NZ_BOPG01000006.1"/>
</dbReference>
<dbReference type="AlphaFoldDB" id="A0A8J4DXG5"/>
<evidence type="ECO:0000313" key="1">
    <source>
        <dbReference type="EMBL" id="GIJ53308.1"/>
    </source>
</evidence>
<evidence type="ECO:0008006" key="3">
    <source>
        <dbReference type="Google" id="ProtNLM"/>
    </source>
</evidence>
<protein>
    <recommendedName>
        <fullName evidence="3">FXSXX-COOH protein</fullName>
    </recommendedName>
</protein>
<keyword evidence="2" id="KW-1185">Reference proteome</keyword>
<organism evidence="1 2">
    <name type="scientific">Virgisporangium aurantiacum</name>
    <dbReference type="NCBI Taxonomy" id="175570"/>
    <lineage>
        <taxon>Bacteria</taxon>
        <taxon>Bacillati</taxon>
        <taxon>Actinomycetota</taxon>
        <taxon>Actinomycetes</taxon>
        <taxon>Micromonosporales</taxon>
        <taxon>Micromonosporaceae</taxon>
        <taxon>Virgisporangium</taxon>
    </lineage>
</organism>
<proteinExistence type="predicted"/>
<accession>A0A8J4DXG5</accession>
<dbReference type="Proteomes" id="UP000612585">
    <property type="component" value="Unassembled WGS sequence"/>
</dbReference>
<comment type="caution">
    <text evidence="1">The sequence shown here is derived from an EMBL/GenBank/DDBJ whole genome shotgun (WGS) entry which is preliminary data.</text>
</comment>
<sequence>MSAVSDPEAVWRPLIDVSGVSLTELTNRGDDVIARAVQQVLRSLDDPNGVISAFESFVET</sequence>
<name>A0A8J4DXG5_9ACTN</name>